<organism evidence="1 2">
    <name type="scientific">Nostoc flagelliforme CCNUN1</name>
    <dbReference type="NCBI Taxonomy" id="2038116"/>
    <lineage>
        <taxon>Bacteria</taxon>
        <taxon>Bacillati</taxon>
        <taxon>Cyanobacteriota</taxon>
        <taxon>Cyanophyceae</taxon>
        <taxon>Nostocales</taxon>
        <taxon>Nostocaceae</taxon>
        <taxon>Nostoc</taxon>
    </lineage>
</organism>
<evidence type="ECO:0000313" key="1">
    <source>
        <dbReference type="EMBL" id="AUB42088.1"/>
    </source>
</evidence>
<reference evidence="1 2" key="1">
    <citation type="submission" date="2017-11" db="EMBL/GenBank/DDBJ databases">
        <title>Complete genome of a free-living desiccation-tolerant cyanobacterium and its photosynthetic adaptation to extreme terrestrial habitat.</title>
        <authorList>
            <person name="Shang J."/>
        </authorList>
    </citation>
    <scope>NUCLEOTIDE SEQUENCE [LARGE SCALE GENOMIC DNA]</scope>
    <source>
        <strain evidence="1 2">CCNUN1</strain>
    </source>
</reference>
<sequence>MGADNLQSAICNLQCVDLNSQSLLSGFSTWNDELALAVAQQKSYP</sequence>
<dbReference type="Proteomes" id="UP000232003">
    <property type="component" value="Chromosome"/>
</dbReference>
<gene>
    <name evidence="1" type="ORF">COO91_08193</name>
</gene>
<evidence type="ECO:0000313" key="2">
    <source>
        <dbReference type="Proteomes" id="UP000232003"/>
    </source>
</evidence>
<keyword evidence="2" id="KW-1185">Reference proteome</keyword>
<dbReference type="AlphaFoldDB" id="A0A2K8T2Z5"/>
<protein>
    <submittedName>
        <fullName evidence="1">Uncharacterized protein</fullName>
    </submittedName>
</protein>
<name>A0A2K8T2Z5_9NOSO</name>
<dbReference type="KEGG" id="nfl:COO91_08193"/>
<proteinExistence type="predicted"/>
<dbReference type="EMBL" id="CP024785">
    <property type="protein sequence ID" value="AUB42088.1"/>
    <property type="molecule type" value="Genomic_DNA"/>
</dbReference>
<accession>A0A2K8T2Z5</accession>